<evidence type="ECO:0000313" key="1">
    <source>
        <dbReference type="EMBL" id="KAL3281121.1"/>
    </source>
</evidence>
<keyword evidence="2" id="KW-1185">Reference proteome</keyword>
<sequence length="113" mass="12212">MGIPEIRDATGMRISGAQGVTDSFANFLSDLPPCNSQLENIHLNIREDTFFINSCSEEVFGVTQRTSKKSSPGIDEIDGRAVRAVAAEVSGSVAYLINESFRVGIFPDALKES</sequence>
<proteinExistence type="predicted"/>
<comment type="caution">
    <text evidence="1">The sequence shown here is derived from an EMBL/GenBank/DDBJ whole genome shotgun (WGS) entry which is preliminary data.</text>
</comment>
<dbReference type="EMBL" id="JABFTP020000144">
    <property type="protein sequence ID" value="KAL3281121.1"/>
    <property type="molecule type" value="Genomic_DNA"/>
</dbReference>
<dbReference type="Proteomes" id="UP001516400">
    <property type="component" value="Unassembled WGS sequence"/>
</dbReference>
<gene>
    <name evidence="1" type="ORF">HHI36_004343</name>
</gene>
<accession>A0ABD2NQV8</accession>
<evidence type="ECO:0000313" key="2">
    <source>
        <dbReference type="Proteomes" id="UP001516400"/>
    </source>
</evidence>
<organism evidence="1 2">
    <name type="scientific">Cryptolaemus montrouzieri</name>
    <dbReference type="NCBI Taxonomy" id="559131"/>
    <lineage>
        <taxon>Eukaryota</taxon>
        <taxon>Metazoa</taxon>
        <taxon>Ecdysozoa</taxon>
        <taxon>Arthropoda</taxon>
        <taxon>Hexapoda</taxon>
        <taxon>Insecta</taxon>
        <taxon>Pterygota</taxon>
        <taxon>Neoptera</taxon>
        <taxon>Endopterygota</taxon>
        <taxon>Coleoptera</taxon>
        <taxon>Polyphaga</taxon>
        <taxon>Cucujiformia</taxon>
        <taxon>Coccinelloidea</taxon>
        <taxon>Coccinellidae</taxon>
        <taxon>Scymninae</taxon>
        <taxon>Scymnini</taxon>
        <taxon>Cryptolaemus</taxon>
    </lineage>
</organism>
<name>A0ABD2NQV8_9CUCU</name>
<reference evidence="1 2" key="1">
    <citation type="journal article" date="2021" name="BMC Biol.">
        <title>Horizontally acquired antibacterial genes associated with adaptive radiation of ladybird beetles.</title>
        <authorList>
            <person name="Li H.S."/>
            <person name="Tang X.F."/>
            <person name="Huang Y.H."/>
            <person name="Xu Z.Y."/>
            <person name="Chen M.L."/>
            <person name="Du X.Y."/>
            <person name="Qiu B.Y."/>
            <person name="Chen P.T."/>
            <person name="Zhang W."/>
            <person name="Slipinski A."/>
            <person name="Escalona H.E."/>
            <person name="Waterhouse R.M."/>
            <person name="Zwick A."/>
            <person name="Pang H."/>
        </authorList>
    </citation>
    <scope>NUCLEOTIDE SEQUENCE [LARGE SCALE GENOMIC DNA]</scope>
    <source>
        <strain evidence="1">SYSU2018</strain>
    </source>
</reference>
<protein>
    <submittedName>
        <fullName evidence="1">Uncharacterized protein</fullName>
    </submittedName>
</protein>
<dbReference type="AlphaFoldDB" id="A0ABD2NQV8"/>